<dbReference type="GO" id="GO:0090729">
    <property type="term" value="F:toxin activity"/>
    <property type="evidence" value="ECO:0007669"/>
    <property type="project" value="UniProtKB-KW"/>
</dbReference>
<evidence type="ECO:0000256" key="5">
    <source>
        <dbReference type="ARBA" id="ARBA00022537"/>
    </source>
</evidence>
<proteinExistence type="predicted"/>
<dbReference type="PANTHER" id="PTHR23206:SF7">
    <property type="entry name" value="PROTEIN KINASE DOMAIN-CONTAINING PROTEIN"/>
    <property type="match status" value="1"/>
</dbReference>
<evidence type="ECO:0000256" key="9">
    <source>
        <dbReference type="ARBA" id="ARBA00023028"/>
    </source>
</evidence>
<evidence type="ECO:0000256" key="10">
    <source>
        <dbReference type="ARBA" id="ARBA00023043"/>
    </source>
</evidence>
<dbReference type="GO" id="GO:0006887">
    <property type="term" value="P:exocytosis"/>
    <property type="evidence" value="ECO:0007669"/>
    <property type="project" value="UniProtKB-KW"/>
</dbReference>
<feature type="repeat" description="ANK" evidence="12">
    <location>
        <begin position="174"/>
        <end position="206"/>
    </location>
</feature>
<keyword evidence="7" id="KW-0528">Neurotoxin</keyword>
<evidence type="ECO:0000313" key="14">
    <source>
        <dbReference type="Proteomes" id="UP000887013"/>
    </source>
</evidence>
<dbReference type="OrthoDB" id="417785at2759"/>
<dbReference type="InterPro" id="IPR036770">
    <property type="entry name" value="Ankyrin_rpt-contain_sf"/>
</dbReference>
<evidence type="ECO:0000256" key="8">
    <source>
        <dbReference type="ARBA" id="ARBA00022737"/>
    </source>
</evidence>
<accession>A0A8X6U4A0</accession>
<keyword evidence="11" id="KW-1053">Target membrane</keyword>
<reference evidence="13" key="1">
    <citation type="submission" date="2020-08" db="EMBL/GenBank/DDBJ databases">
        <title>Multicomponent nature underlies the extraordinary mechanical properties of spider dragline silk.</title>
        <authorList>
            <person name="Kono N."/>
            <person name="Nakamura H."/>
            <person name="Mori M."/>
            <person name="Yoshida Y."/>
            <person name="Ohtoshi R."/>
            <person name="Malay A.D."/>
            <person name="Moran D.A.P."/>
            <person name="Tomita M."/>
            <person name="Numata K."/>
            <person name="Arakawa K."/>
        </authorList>
    </citation>
    <scope>NUCLEOTIDE SEQUENCE</scope>
</reference>
<feature type="repeat" description="ANK" evidence="12">
    <location>
        <begin position="68"/>
        <end position="100"/>
    </location>
</feature>
<evidence type="ECO:0000256" key="11">
    <source>
        <dbReference type="ARBA" id="ARBA00023298"/>
    </source>
</evidence>
<comment type="caution">
    <text evidence="13">The sequence shown here is derived from an EMBL/GenBank/DDBJ whole genome shotgun (WGS) entry which is preliminary data.</text>
</comment>
<evidence type="ECO:0000256" key="12">
    <source>
        <dbReference type="PROSITE-ProRule" id="PRU00023"/>
    </source>
</evidence>
<dbReference type="GO" id="GO:0005737">
    <property type="term" value="C:cytoplasm"/>
    <property type="evidence" value="ECO:0007669"/>
    <property type="project" value="TreeGrafter"/>
</dbReference>
<dbReference type="PROSITE" id="PS50088">
    <property type="entry name" value="ANK_REPEAT"/>
    <property type="match status" value="6"/>
</dbReference>
<keyword evidence="5" id="KW-1052">Target cell membrane</keyword>
<keyword evidence="10 12" id="KW-0040">ANK repeat</keyword>
<gene>
    <name evidence="13" type="primary">ANKS6</name>
    <name evidence="13" type="ORF">NPIL_531992</name>
</gene>
<feature type="repeat" description="ANK" evidence="12">
    <location>
        <begin position="309"/>
        <end position="341"/>
    </location>
</feature>
<keyword evidence="6" id="KW-0800">Toxin</keyword>
<dbReference type="SUPFAM" id="SSF48403">
    <property type="entry name" value="Ankyrin repeat"/>
    <property type="match status" value="1"/>
</dbReference>
<dbReference type="GO" id="GO:0044218">
    <property type="term" value="C:other organism cell membrane"/>
    <property type="evidence" value="ECO:0007669"/>
    <property type="project" value="UniProtKB-KW"/>
</dbReference>
<name>A0A8X6U4A0_NEPPI</name>
<dbReference type="GO" id="GO:0045087">
    <property type="term" value="P:innate immune response"/>
    <property type="evidence" value="ECO:0007669"/>
    <property type="project" value="TreeGrafter"/>
</dbReference>
<evidence type="ECO:0000256" key="3">
    <source>
        <dbReference type="ARBA" id="ARBA00022483"/>
    </source>
</evidence>
<organism evidence="13 14">
    <name type="scientific">Nephila pilipes</name>
    <name type="common">Giant wood spider</name>
    <name type="synonym">Nephila maculata</name>
    <dbReference type="NCBI Taxonomy" id="299642"/>
    <lineage>
        <taxon>Eukaryota</taxon>
        <taxon>Metazoa</taxon>
        <taxon>Ecdysozoa</taxon>
        <taxon>Arthropoda</taxon>
        <taxon>Chelicerata</taxon>
        <taxon>Arachnida</taxon>
        <taxon>Araneae</taxon>
        <taxon>Araneomorphae</taxon>
        <taxon>Entelegynae</taxon>
        <taxon>Araneoidea</taxon>
        <taxon>Nephilidae</taxon>
        <taxon>Nephila</taxon>
    </lineage>
</organism>
<evidence type="ECO:0000313" key="13">
    <source>
        <dbReference type="EMBL" id="GFT78833.1"/>
    </source>
</evidence>
<evidence type="ECO:0000256" key="2">
    <source>
        <dbReference type="ARBA" id="ARBA00004613"/>
    </source>
</evidence>
<dbReference type="GO" id="GO:0044231">
    <property type="term" value="C:host cell presynaptic membrane"/>
    <property type="evidence" value="ECO:0007669"/>
    <property type="project" value="UniProtKB-KW"/>
</dbReference>
<dbReference type="InterPro" id="IPR051631">
    <property type="entry name" value="Ankyrin-KH/SAM_domain"/>
</dbReference>
<evidence type="ECO:0000256" key="7">
    <source>
        <dbReference type="ARBA" id="ARBA00022699"/>
    </source>
</evidence>
<dbReference type="SMART" id="SM00248">
    <property type="entry name" value="ANK"/>
    <property type="match status" value="7"/>
</dbReference>
<feature type="repeat" description="ANK" evidence="12">
    <location>
        <begin position="275"/>
        <end position="307"/>
    </location>
</feature>
<dbReference type="Gene3D" id="1.25.40.20">
    <property type="entry name" value="Ankyrin repeat-containing domain"/>
    <property type="match status" value="3"/>
</dbReference>
<dbReference type="AlphaFoldDB" id="A0A8X6U4A0"/>
<keyword evidence="14" id="KW-1185">Reference proteome</keyword>
<dbReference type="Pfam" id="PF12796">
    <property type="entry name" value="Ank_2"/>
    <property type="match status" value="3"/>
</dbReference>
<dbReference type="PROSITE" id="PS50297">
    <property type="entry name" value="ANK_REP_REGION"/>
    <property type="match status" value="6"/>
</dbReference>
<evidence type="ECO:0000256" key="1">
    <source>
        <dbReference type="ARBA" id="ARBA00004175"/>
    </source>
</evidence>
<evidence type="ECO:0000256" key="6">
    <source>
        <dbReference type="ARBA" id="ARBA00022656"/>
    </source>
</evidence>
<dbReference type="PANTHER" id="PTHR23206">
    <property type="entry name" value="MASK PROTEIN"/>
    <property type="match status" value="1"/>
</dbReference>
<protein>
    <submittedName>
        <fullName evidence="13">Ankyrin repeat and SAM domain-containing protein 6</fullName>
    </submittedName>
</protein>
<keyword evidence="4" id="KW-0964">Secreted</keyword>
<keyword evidence="11" id="KW-0472">Membrane</keyword>
<evidence type="ECO:0000256" key="4">
    <source>
        <dbReference type="ARBA" id="ARBA00022525"/>
    </source>
</evidence>
<dbReference type="GO" id="GO:0005576">
    <property type="term" value="C:extracellular region"/>
    <property type="evidence" value="ECO:0007669"/>
    <property type="project" value="UniProtKB-SubCell"/>
</dbReference>
<keyword evidence="9" id="KW-0638">Presynaptic neurotoxin</keyword>
<sequence>MLPNHDILYYCQTGNLTEVEKCLKEGISVDYQNSEGESPLQVSAANGFTQLVNLLISHGALIDLPNSYGWTPLMHAARHGHSSTVALLLKKKAKVNICNKLGLSPVVAAAWSGDIKTVKLLIGAGAIVDYIPSLNQSSECDMSPIMAAALCGHEDIIKFLLAEGVNIDQVSSVTGLSPLMLAVCKGFKKIVQIIVENGCDMKKIDICGRSALDLAVECCEQEIILYFESITTSKYNNEDSQNTDIFQAVKSGDILKVKSVLKQYPESTSAISSHDGMTPLMLASMLGYNNIVNILISCGAKLDAQDLENGWTALMYAIFHRRSQTVMLLLKKGASMDLPALNGFTALDLARHLDSSDASIIESLSKFLPVSLSTKKISMHSPSDTLDRRKHVLSESRFFPKRSETQTGLKSWIGGMAHNLQQKMLTRLSPRHSEKYSGTDTLGFDETIVNDVFIAPKSPCEETETVKLHPSVLLSPNMVIYTFIYIHQNHCDLHGLMK</sequence>
<comment type="subcellular location">
    <subcellularLocation>
        <location evidence="2">Secreted</location>
    </subcellularLocation>
    <subcellularLocation>
        <location evidence="1">Target cell membrane</location>
    </subcellularLocation>
</comment>
<feature type="repeat" description="ANK" evidence="12">
    <location>
        <begin position="35"/>
        <end position="67"/>
    </location>
</feature>
<feature type="repeat" description="ANK" evidence="12">
    <location>
        <begin position="140"/>
        <end position="172"/>
    </location>
</feature>
<dbReference type="Proteomes" id="UP000887013">
    <property type="component" value="Unassembled WGS sequence"/>
</dbReference>
<dbReference type="EMBL" id="BMAW01118261">
    <property type="protein sequence ID" value="GFT78833.1"/>
    <property type="molecule type" value="Genomic_DNA"/>
</dbReference>
<keyword evidence="8" id="KW-0677">Repeat</keyword>
<dbReference type="InterPro" id="IPR002110">
    <property type="entry name" value="Ankyrin_rpt"/>
</dbReference>
<keyword evidence="3" id="KW-0268">Exocytosis</keyword>